<feature type="compositionally biased region" description="Basic and acidic residues" evidence="1">
    <location>
        <begin position="365"/>
        <end position="376"/>
    </location>
</feature>
<dbReference type="OMA" id="NWCNKTV"/>
<dbReference type="VEuPathDB" id="AmoebaDB:EDI_009830"/>
<dbReference type="EMBL" id="DS549187">
    <property type="protein sequence ID" value="EDR26470.1"/>
    <property type="molecule type" value="Genomic_DNA"/>
</dbReference>
<evidence type="ECO:0000313" key="2">
    <source>
        <dbReference type="EMBL" id="EDR26470.1"/>
    </source>
</evidence>
<gene>
    <name evidence="2" type="ORF">EDI_009830</name>
</gene>
<feature type="region of interest" description="Disordered" evidence="1">
    <location>
        <begin position="365"/>
        <end position="386"/>
    </location>
</feature>
<reference evidence="3" key="1">
    <citation type="submission" date="2007-12" db="EMBL/GenBank/DDBJ databases">
        <title>Annotation of Entamoeba dispar SAW760.</title>
        <authorList>
            <person name="Lorenzi H."/>
            <person name="Inman J."/>
            <person name="Schobel S."/>
            <person name="Amedeo P."/>
            <person name="Caler E."/>
        </authorList>
    </citation>
    <scope>NUCLEOTIDE SEQUENCE [LARGE SCALE GENOMIC DNA]</scope>
    <source>
        <strain evidence="3">ATCC PRA-260 / SAW760</strain>
    </source>
</reference>
<dbReference type="RefSeq" id="XP_001737272.1">
    <property type="nucleotide sequence ID" value="XM_001737220.1"/>
</dbReference>
<evidence type="ECO:0000313" key="3">
    <source>
        <dbReference type="Proteomes" id="UP000008076"/>
    </source>
</evidence>
<sequence>MEEETQHNEIYHNTLKKTIEQLEHKSIKEKVMKNTFQLFIILSEFHQKQYQMKSVFLNGLTLFLIQVIKNKYTQNDIQFKNEIVMKEFEDQTIQNKFINWCNKTVALCTLNDNYLNILFNYYSIIIFDIQHYFEIFNQYDSEACKWLNSFKQLLIQFFNVPCSFDPLKQNEQINGIVDLDNTNNSKERLSSEDSILPIVQEIENDLVLFEDTNAAKVSKTTTKSGAVVREIEGEKDILERFQGSYLNEPLGQLKSRSECDTQKLCLRNRDVNGFGFRSPFISRLVAHEKIIDDKQDKNNLKRKEKITINETNEEEQKMDEMILKTQKEMDRQMKEREDKNLQIISLLHNQESYDKSVVLSDEINKKKSQENQEKKKPIQPISDQKEDIHKKFQSDNNELPIHFQIKKLFHSTIDSVVIKIKQKFIEIVDGKKRGNPISCVFDCDDEGLNMKCNYRVYVYPFEQSVFDQQTYHHVQTEIIKNKGLVSNYLVTINNTKHPFVFVCPATRISMCSLPKKNYVKQPNLTAIFPIPIYPEKNNYYVVYHNYLRRCDEKDIISFHVVFKEK</sequence>
<dbReference type="KEGG" id="edi:EDI_009830"/>
<proteinExistence type="predicted"/>
<protein>
    <submittedName>
        <fullName evidence="2">Uncharacterized protein</fullName>
    </submittedName>
</protein>
<organism evidence="3">
    <name type="scientific">Entamoeba dispar (strain ATCC PRA-260 / SAW760)</name>
    <dbReference type="NCBI Taxonomy" id="370354"/>
    <lineage>
        <taxon>Eukaryota</taxon>
        <taxon>Amoebozoa</taxon>
        <taxon>Evosea</taxon>
        <taxon>Archamoebae</taxon>
        <taxon>Mastigamoebida</taxon>
        <taxon>Entamoebidae</taxon>
        <taxon>Entamoeba</taxon>
    </lineage>
</organism>
<dbReference type="AlphaFoldDB" id="B0EG93"/>
<accession>B0EG93</accession>
<dbReference type="GeneID" id="5882300"/>
<dbReference type="Proteomes" id="UP000008076">
    <property type="component" value="Unassembled WGS sequence"/>
</dbReference>
<dbReference type="OrthoDB" id="27922at2759"/>
<name>B0EG93_ENTDS</name>
<keyword evidence="3" id="KW-1185">Reference proteome</keyword>
<dbReference type="eggNOG" id="ENOG502RFJT">
    <property type="taxonomic scope" value="Eukaryota"/>
</dbReference>
<evidence type="ECO:0000256" key="1">
    <source>
        <dbReference type="SAM" id="MobiDB-lite"/>
    </source>
</evidence>